<keyword evidence="1" id="KW-0732">Signal</keyword>
<organism evidence="2 3">
    <name type="scientific">Saccharospirillum salsuginis</name>
    <dbReference type="NCBI Taxonomy" id="418750"/>
    <lineage>
        <taxon>Bacteria</taxon>
        <taxon>Pseudomonadati</taxon>
        <taxon>Pseudomonadota</taxon>
        <taxon>Gammaproteobacteria</taxon>
        <taxon>Oceanospirillales</taxon>
        <taxon>Saccharospirillaceae</taxon>
        <taxon>Saccharospirillum</taxon>
    </lineage>
</organism>
<dbReference type="RefSeq" id="WP_189612994.1">
    <property type="nucleotide sequence ID" value="NZ_BMXR01000015.1"/>
</dbReference>
<name>A0A918NGZ0_9GAMM</name>
<reference evidence="2" key="1">
    <citation type="journal article" date="2014" name="Int. J. Syst. Evol. Microbiol.">
        <title>Complete genome sequence of Corynebacterium casei LMG S-19264T (=DSM 44701T), isolated from a smear-ripened cheese.</title>
        <authorList>
            <consortium name="US DOE Joint Genome Institute (JGI-PGF)"/>
            <person name="Walter F."/>
            <person name="Albersmeier A."/>
            <person name="Kalinowski J."/>
            <person name="Ruckert C."/>
        </authorList>
    </citation>
    <scope>NUCLEOTIDE SEQUENCE</scope>
    <source>
        <strain evidence="2">KCTC 22169</strain>
    </source>
</reference>
<sequence length="177" mass="19993">MTVSTLPNTLIRGFLLAVAALALSACGTNPTIAPYAGEEQGLVIFAADIKVLGDTELEYNYLFTVENKDTGETHRMRMLVEENKPYAVLGRLQPGQYRLTQREDIRRDARGIQLAEAEGEFRVEAGKITLPKLIEVEKKKYTRKVWVRNLSKEDAELIYNLDIAVEDEYQGWALLTD</sequence>
<gene>
    <name evidence="2" type="ORF">GCM10007392_44710</name>
</gene>
<feature type="signal peptide" evidence="1">
    <location>
        <begin position="1"/>
        <end position="19"/>
    </location>
</feature>
<protein>
    <recommendedName>
        <fullName evidence="4">DUF4426 domain-containing protein</fullName>
    </recommendedName>
</protein>
<dbReference type="Proteomes" id="UP000626148">
    <property type="component" value="Unassembled WGS sequence"/>
</dbReference>
<feature type="chain" id="PRO_5037064725" description="DUF4426 domain-containing protein" evidence="1">
    <location>
        <begin position="20"/>
        <end position="177"/>
    </location>
</feature>
<dbReference type="AlphaFoldDB" id="A0A918NGZ0"/>
<evidence type="ECO:0000313" key="2">
    <source>
        <dbReference type="EMBL" id="GGX72328.1"/>
    </source>
</evidence>
<evidence type="ECO:0000313" key="3">
    <source>
        <dbReference type="Proteomes" id="UP000626148"/>
    </source>
</evidence>
<reference evidence="2" key="2">
    <citation type="submission" date="2020-09" db="EMBL/GenBank/DDBJ databases">
        <authorList>
            <person name="Sun Q."/>
            <person name="Kim S."/>
        </authorList>
    </citation>
    <scope>NUCLEOTIDE SEQUENCE</scope>
    <source>
        <strain evidence="2">KCTC 22169</strain>
    </source>
</reference>
<keyword evidence="3" id="KW-1185">Reference proteome</keyword>
<dbReference type="EMBL" id="BMXR01000015">
    <property type="protein sequence ID" value="GGX72328.1"/>
    <property type="molecule type" value="Genomic_DNA"/>
</dbReference>
<comment type="caution">
    <text evidence="2">The sequence shown here is derived from an EMBL/GenBank/DDBJ whole genome shotgun (WGS) entry which is preliminary data.</text>
</comment>
<evidence type="ECO:0008006" key="4">
    <source>
        <dbReference type="Google" id="ProtNLM"/>
    </source>
</evidence>
<accession>A0A918NGZ0</accession>
<evidence type="ECO:0000256" key="1">
    <source>
        <dbReference type="SAM" id="SignalP"/>
    </source>
</evidence>
<proteinExistence type="predicted"/>